<dbReference type="Gene3D" id="1.10.357.10">
    <property type="entry name" value="Tetracycline Repressor, domain 2"/>
    <property type="match status" value="1"/>
</dbReference>
<dbReference type="PANTHER" id="PTHR43479:SF11">
    <property type="entry name" value="ACREF_ENVCD OPERON REPRESSOR-RELATED"/>
    <property type="match status" value="1"/>
</dbReference>
<dbReference type="RefSeq" id="WP_249282970.1">
    <property type="nucleotide sequence ID" value="NZ_JACRST010000011.1"/>
</dbReference>
<dbReference type="Pfam" id="PF00440">
    <property type="entry name" value="TetR_N"/>
    <property type="match status" value="1"/>
</dbReference>
<name>A0A926E0G9_9FIRM</name>
<dbReference type="InterPro" id="IPR009057">
    <property type="entry name" value="Homeodomain-like_sf"/>
</dbReference>
<protein>
    <submittedName>
        <fullName evidence="4">TetR/AcrR family transcriptional regulator</fullName>
    </submittedName>
</protein>
<keyword evidence="5" id="KW-1185">Reference proteome</keyword>
<dbReference type="PRINTS" id="PR00455">
    <property type="entry name" value="HTHTETR"/>
</dbReference>
<comment type="caution">
    <text evidence="4">The sequence shown here is derived from an EMBL/GenBank/DDBJ whole genome shotgun (WGS) entry which is preliminary data.</text>
</comment>
<dbReference type="AlphaFoldDB" id="A0A926E0G9"/>
<feature type="domain" description="HTH tetR-type" evidence="3">
    <location>
        <begin position="10"/>
        <end position="70"/>
    </location>
</feature>
<feature type="DNA-binding region" description="H-T-H motif" evidence="2">
    <location>
        <begin position="33"/>
        <end position="52"/>
    </location>
</feature>
<dbReference type="PANTHER" id="PTHR43479">
    <property type="entry name" value="ACREF/ENVCD OPERON REPRESSOR-RELATED"/>
    <property type="match status" value="1"/>
</dbReference>
<dbReference type="InterPro" id="IPR001647">
    <property type="entry name" value="HTH_TetR"/>
</dbReference>
<dbReference type="PROSITE" id="PS01081">
    <property type="entry name" value="HTH_TETR_1"/>
    <property type="match status" value="1"/>
</dbReference>
<organism evidence="4 5">
    <name type="scientific">Ligaoa zhengdingensis</name>
    <dbReference type="NCBI Taxonomy" id="2763658"/>
    <lineage>
        <taxon>Bacteria</taxon>
        <taxon>Bacillati</taxon>
        <taxon>Bacillota</taxon>
        <taxon>Clostridia</taxon>
        <taxon>Eubacteriales</taxon>
        <taxon>Oscillospiraceae</taxon>
        <taxon>Ligaoa</taxon>
    </lineage>
</organism>
<accession>A0A926E0G9</accession>
<dbReference type="EMBL" id="JACRST010000011">
    <property type="protein sequence ID" value="MBC8546892.1"/>
    <property type="molecule type" value="Genomic_DNA"/>
</dbReference>
<dbReference type="InterPro" id="IPR050624">
    <property type="entry name" value="HTH-type_Tx_Regulator"/>
</dbReference>
<keyword evidence="1 2" id="KW-0238">DNA-binding</keyword>
<evidence type="ECO:0000259" key="3">
    <source>
        <dbReference type="PROSITE" id="PS50977"/>
    </source>
</evidence>
<dbReference type="GO" id="GO:0003677">
    <property type="term" value="F:DNA binding"/>
    <property type="evidence" value="ECO:0007669"/>
    <property type="project" value="UniProtKB-UniRule"/>
</dbReference>
<dbReference type="PROSITE" id="PS50977">
    <property type="entry name" value="HTH_TETR_2"/>
    <property type="match status" value="1"/>
</dbReference>
<evidence type="ECO:0000256" key="2">
    <source>
        <dbReference type="PROSITE-ProRule" id="PRU00335"/>
    </source>
</evidence>
<dbReference type="Proteomes" id="UP000653127">
    <property type="component" value="Unassembled WGS sequence"/>
</dbReference>
<sequence length="199" mass="23241">MAGKLQRQKQEKKESLVDASYDLFLKKGFNKTSIDDIVKKANVAKGTFYLYFKDKSDVMENIVLRMSSRILVEAYRAADERGCDDLVENIIFVVDYIVEYFKRNKLVLQMIKRDFSWPLIREKIDELSPEYGEALEVLESFLTHPYFAGQDPDEVFKLLFLIIDMCGSVCYSSIIHNQPDDIDHMKPFLYGVIRKILKK</sequence>
<evidence type="ECO:0000313" key="5">
    <source>
        <dbReference type="Proteomes" id="UP000653127"/>
    </source>
</evidence>
<proteinExistence type="predicted"/>
<dbReference type="SUPFAM" id="SSF46689">
    <property type="entry name" value="Homeodomain-like"/>
    <property type="match status" value="1"/>
</dbReference>
<dbReference type="InterPro" id="IPR023772">
    <property type="entry name" value="DNA-bd_HTH_TetR-type_CS"/>
</dbReference>
<evidence type="ECO:0000313" key="4">
    <source>
        <dbReference type="EMBL" id="MBC8546892.1"/>
    </source>
</evidence>
<evidence type="ECO:0000256" key="1">
    <source>
        <dbReference type="ARBA" id="ARBA00023125"/>
    </source>
</evidence>
<reference evidence="4" key="1">
    <citation type="submission" date="2020-08" db="EMBL/GenBank/DDBJ databases">
        <title>Genome public.</title>
        <authorList>
            <person name="Liu C."/>
            <person name="Sun Q."/>
        </authorList>
    </citation>
    <scope>NUCLEOTIDE SEQUENCE</scope>
    <source>
        <strain evidence="4">NSJ-31</strain>
    </source>
</reference>
<gene>
    <name evidence="4" type="ORF">H8711_08085</name>
</gene>